<dbReference type="RefSeq" id="WP_090556591.1">
    <property type="nucleotide sequence ID" value="NZ_FNRA01000005.1"/>
</dbReference>
<dbReference type="InterPro" id="IPR008775">
    <property type="entry name" value="Phytyl_CoA_dOase-like"/>
</dbReference>
<evidence type="ECO:0000313" key="3">
    <source>
        <dbReference type="Proteomes" id="UP000198850"/>
    </source>
</evidence>
<dbReference type="AlphaFoldDB" id="A0A1H4DS12"/>
<dbReference type="Proteomes" id="UP000198850">
    <property type="component" value="Unassembled WGS sequence"/>
</dbReference>
<dbReference type="GO" id="GO:0005506">
    <property type="term" value="F:iron ion binding"/>
    <property type="evidence" value="ECO:0007669"/>
    <property type="project" value="UniProtKB-ARBA"/>
</dbReference>
<organism evidence="2 3">
    <name type="scientific">Pedobacter hartonius</name>
    <dbReference type="NCBI Taxonomy" id="425514"/>
    <lineage>
        <taxon>Bacteria</taxon>
        <taxon>Pseudomonadati</taxon>
        <taxon>Bacteroidota</taxon>
        <taxon>Sphingobacteriia</taxon>
        <taxon>Sphingobacteriales</taxon>
        <taxon>Sphingobacteriaceae</taxon>
        <taxon>Pedobacter</taxon>
    </lineage>
</organism>
<evidence type="ECO:0000256" key="1">
    <source>
        <dbReference type="ARBA" id="ARBA00001954"/>
    </source>
</evidence>
<accession>A0A1H4DS12</accession>
<keyword evidence="3" id="KW-1185">Reference proteome</keyword>
<proteinExistence type="predicted"/>
<gene>
    <name evidence="2" type="ORF">SAMN05443550_10580</name>
</gene>
<dbReference type="EMBL" id="FNRA01000005">
    <property type="protein sequence ID" value="SEA75544.1"/>
    <property type="molecule type" value="Genomic_DNA"/>
</dbReference>
<reference evidence="2 3" key="1">
    <citation type="submission" date="2016-10" db="EMBL/GenBank/DDBJ databases">
        <authorList>
            <person name="de Groot N.N."/>
        </authorList>
    </citation>
    <scope>NUCLEOTIDE SEQUENCE [LARGE SCALE GENOMIC DNA]</scope>
    <source>
        <strain evidence="2 3">DSM 19033</strain>
    </source>
</reference>
<dbReference type="OrthoDB" id="9814777at2"/>
<dbReference type="STRING" id="425514.SAMN05443550_10580"/>
<keyword evidence="2" id="KW-0223">Dioxygenase</keyword>
<keyword evidence="2" id="KW-0560">Oxidoreductase</keyword>
<protein>
    <submittedName>
        <fullName evidence="2">Phytanoyl-CoA dioxygenase (PhyH)</fullName>
    </submittedName>
</protein>
<comment type="cofactor">
    <cofactor evidence="1">
        <name>Fe(2+)</name>
        <dbReference type="ChEBI" id="CHEBI:29033"/>
    </cofactor>
</comment>
<name>A0A1H4DS12_9SPHI</name>
<dbReference type="Pfam" id="PF05721">
    <property type="entry name" value="PhyH"/>
    <property type="match status" value="1"/>
</dbReference>
<sequence>METNQLQDLSEYHQLVSDFFKWPTSKAEWEQYRLSDEQLDFFKENGYLSGIKLLEEWQVDQLNHDLIRMMDPNLPDHTLFHQFFSNASADPNSVLFHALGAWRITPGFHDILWNPAFVMAASQLLGNRAVRFWHDQLFCKPAKHGGVVAWHQDYSYWTRTIPLQHLTCWVGLDDATTENGCMYYVPKSHNWGLLQKPELAGEMEGLMEFLTAEQKAAFSPVPIELKKGYGTFHHPLLVHGSYENRSDRSRRAFVLNMFADGTISDTEQTLMPGTPAIPKGEKISGQFFPLLIDPQTEFAV</sequence>
<dbReference type="PANTHER" id="PTHR20883">
    <property type="entry name" value="PHYTANOYL-COA DIOXYGENASE DOMAIN CONTAINING 1"/>
    <property type="match status" value="1"/>
</dbReference>
<dbReference type="Gene3D" id="2.60.120.620">
    <property type="entry name" value="q2cbj1_9rhob like domain"/>
    <property type="match status" value="1"/>
</dbReference>
<dbReference type="PANTHER" id="PTHR20883:SF48">
    <property type="entry name" value="ECTOINE DIOXYGENASE"/>
    <property type="match status" value="1"/>
</dbReference>
<dbReference type="GO" id="GO:0016706">
    <property type="term" value="F:2-oxoglutarate-dependent dioxygenase activity"/>
    <property type="evidence" value="ECO:0007669"/>
    <property type="project" value="UniProtKB-ARBA"/>
</dbReference>
<evidence type="ECO:0000313" key="2">
    <source>
        <dbReference type="EMBL" id="SEA75544.1"/>
    </source>
</evidence>
<dbReference type="SUPFAM" id="SSF51197">
    <property type="entry name" value="Clavaminate synthase-like"/>
    <property type="match status" value="1"/>
</dbReference>